<organism evidence="2 3">
    <name type="scientific">Hydnum rufescens UP504</name>
    <dbReference type="NCBI Taxonomy" id="1448309"/>
    <lineage>
        <taxon>Eukaryota</taxon>
        <taxon>Fungi</taxon>
        <taxon>Dikarya</taxon>
        <taxon>Basidiomycota</taxon>
        <taxon>Agaricomycotina</taxon>
        <taxon>Agaricomycetes</taxon>
        <taxon>Cantharellales</taxon>
        <taxon>Hydnaceae</taxon>
        <taxon>Hydnum</taxon>
    </lineage>
</organism>
<dbReference type="Proteomes" id="UP000886523">
    <property type="component" value="Unassembled WGS sequence"/>
</dbReference>
<dbReference type="OrthoDB" id="3260094at2759"/>
<dbReference type="AlphaFoldDB" id="A0A9P6ATW3"/>
<sequence>NVRKCFWSMQHAMRDDPCRRAAFSMTIENTTTRVWLCYRSLAVVSQPFDFVDDPKALVKLFATFAFADRTSLGFDPTIPRVSRDPRQLIITVHPHHDRTIPRKFHTQKTISSSGAKRLRSRGTRVFEVIEIHEHGRDKGSVVC</sequence>
<dbReference type="InterPro" id="IPR040976">
    <property type="entry name" value="Pkinase_fungal"/>
</dbReference>
<gene>
    <name evidence="2" type="ORF">BS47DRAFT_1298507</name>
</gene>
<feature type="non-terminal residue" evidence="2">
    <location>
        <position position="1"/>
    </location>
</feature>
<proteinExistence type="predicted"/>
<name>A0A9P6ATW3_9AGAM</name>
<protein>
    <recommendedName>
        <fullName evidence="1">Fungal-type protein kinase domain-containing protein</fullName>
    </recommendedName>
</protein>
<evidence type="ECO:0000313" key="3">
    <source>
        <dbReference type="Proteomes" id="UP000886523"/>
    </source>
</evidence>
<evidence type="ECO:0000259" key="1">
    <source>
        <dbReference type="Pfam" id="PF17667"/>
    </source>
</evidence>
<feature type="domain" description="Fungal-type protein kinase" evidence="1">
    <location>
        <begin position="4"/>
        <end position="130"/>
    </location>
</feature>
<reference evidence="2" key="1">
    <citation type="journal article" date="2020" name="Nat. Commun.">
        <title>Large-scale genome sequencing of mycorrhizal fungi provides insights into the early evolution of symbiotic traits.</title>
        <authorList>
            <person name="Miyauchi S."/>
            <person name="Kiss E."/>
            <person name="Kuo A."/>
            <person name="Drula E."/>
            <person name="Kohler A."/>
            <person name="Sanchez-Garcia M."/>
            <person name="Morin E."/>
            <person name="Andreopoulos B."/>
            <person name="Barry K.W."/>
            <person name="Bonito G."/>
            <person name="Buee M."/>
            <person name="Carver A."/>
            <person name="Chen C."/>
            <person name="Cichocki N."/>
            <person name="Clum A."/>
            <person name="Culley D."/>
            <person name="Crous P.W."/>
            <person name="Fauchery L."/>
            <person name="Girlanda M."/>
            <person name="Hayes R.D."/>
            <person name="Keri Z."/>
            <person name="LaButti K."/>
            <person name="Lipzen A."/>
            <person name="Lombard V."/>
            <person name="Magnuson J."/>
            <person name="Maillard F."/>
            <person name="Murat C."/>
            <person name="Nolan M."/>
            <person name="Ohm R.A."/>
            <person name="Pangilinan J."/>
            <person name="Pereira M.F."/>
            <person name="Perotto S."/>
            <person name="Peter M."/>
            <person name="Pfister S."/>
            <person name="Riley R."/>
            <person name="Sitrit Y."/>
            <person name="Stielow J.B."/>
            <person name="Szollosi G."/>
            <person name="Zifcakova L."/>
            <person name="Stursova M."/>
            <person name="Spatafora J.W."/>
            <person name="Tedersoo L."/>
            <person name="Vaario L.M."/>
            <person name="Yamada A."/>
            <person name="Yan M."/>
            <person name="Wang P."/>
            <person name="Xu J."/>
            <person name="Bruns T."/>
            <person name="Baldrian P."/>
            <person name="Vilgalys R."/>
            <person name="Dunand C."/>
            <person name="Henrissat B."/>
            <person name="Grigoriev I.V."/>
            <person name="Hibbett D."/>
            <person name="Nagy L.G."/>
            <person name="Martin F.M."/>
        </authorList>
    </citation>
    <scope>NUCLEOTIDE SEQUENCE</scope>
    <source>
        <strain evidence="2">UP504</strain>
    </source>
</reference>
<keyword evidence="3" id="KW-1185">Reference proteome</keyword>
<accession>A0A9P6ATW3</accession>
<dbReference type="Pfam" id="PF17667">
    <property type="entry name" value="Pkinase_fungal"/>
    <property type="match status" value="1"/>
</dbReference>
<dbReference type="EMBL" id="MU128995">
    <property type="protein sequence ID" value="KAF9511826.1"/>
    <property type="molecule type" value="Genomic_DNA"/>
</dbReference>
<evidence type="ECO:0000313" key="2">
    <source>
        <dbReference type="EMBL" id="KAF9511826.1"/>
    </source>
</evidence>
<comment type="caution">
    <text evidence="2">The sequence shown here is derived from an EMBL/GenBank/DDBJ whole genome shotgun (WGS) entry which is preliminary data.</text>
</comment>